<dbReference type="NCBIfam" id="NF004633">
    <property type="entry name" value="PRK05978.1"/>
    <property type="match status" value="1"/>
</dbReference>
<dbReference type="EMBL" id="KJ769135">
    <property type="protein sequence ID" value="AID69678.1"/>
    <property type="molecule type" value="Genomic_DNA"/>
</dbReference>
<dbReference type="InterPro" id="IPR009325">
    <property type="entry name" value="DUF983"/>
</dbReference>
<feature type="compositionally biased region" description="Basic and acidic residues" evidence="1">
    <location>
        <begin position="23"/>
        <end position="34"/>
    </location>
</feature>
<accession>A0A068FW86</accession>
<evidence type="ECO:0000256" key="2">
    <source>
        <dbReference type="SAM" id="Phobius"/>
    </source>
</evidence>
<keyword evidence="2" id="KW-0812">Transmembrane</keyword>
<reference evidence="3" key="1">
    <citation type="submission" date="2014-04" db="EMBL/GenBank/DDBJ databases">
        <authorList>
            <person name="Felczykowska A."/>
            <person name="Dydecka A."/>
            <person name="Bohdanowicz M."/>
            <person name="Gasior T."/>
            <person name="Sobon M."/>
            <person name="Kobos J."/>
            <person name="Bloch S."/>
            <person name="Nejman-Falenczyk B."/>
            <person name="Wegrzyn G."/>
        </authorList>
    </citation>
    <scope>NUCLEOTIDE SEQUENCE</scope>
</reference>
<proteinExistence type="predicted"/>
<feature type="region of interest" description="Disordered" evidence="1">
    <location>
        <begin position="1"/>
        <end position="40"/>
    </location>
</feature>
<name>A0A068FW86_9ZZZZ</name>
<feature type="transmembrane region" description="Helical" evidence="2">
    <location>
        <begin position="116"/>
        <end position="134"/>
    </location>
</feature>
<evidence type="ECO:0000313" key="3">
    <source>
        <dbReference type="EMBL" id="AID69678.1"/>
    </source>
</evidence>
<feature type="compositionally biased region" description="Polar residues" evidence="1">
    <location>
        <begin position="1"/>
        <end position="20"/>
    </location>
</feature>
<keyword evidence="2" id="KW-0472">Membrane</keyword>
<dbReference type="AlphaFoldDB" id="A0A068FW86"/>
<sequence>MTSSQKASTMQEFGQGSPSTEESDPRLTDPRIADPRPAGPAIRKGLLSRCPKCGQGKLFKAYLKPVDACGVCGEEMFHHRADDFPPYLAIFIVGHIVVAGFMATNSWLVLEDWQQLAIWIPITIVLCLALLQPLKGGVIGLQWAFRMHGFSGTPDEDAFAVALPDEVK</sequence>
<organism evidence="3">
    <name type="scientific">uncultured organism</name>
    <dbReference type="NCBI Taxonomy" id="155900"/>
    <lineage>
        <taxon>unclassified sequences</taxon>
        <taxon>environmental samples</taxon>
    </lineage>
</organism>
<dbReference type="Pfam" id="PF06170">
    <property type="entry name" value="DUF983"/>
    <property type="match status" value="1"/>
</dbReference>
<evidence type="ECO:0008006" key="4">
    <source>
        <dbReference type="Google" id="ProtNLM"/>
    </source>
</evidence>
<protein>
    <recommendedName>
        <fullName evidence="4">Zinc-finger protein</fullName>
    </recommendedName>
</protein>
<keyword evidence="2" id="KW-1133">Transmembrane helix</keyword>
<evidence type="ECO:0000256" key="1">
    <source>
        <dbReference type="SAM" id="MobiDB-lite"/>
    </source>
</evidence>
<feature type="transmembrane region" description="Helical" evidence="2">
    <location>
        <begin position="87"/>
        <end position="110"/>
    </location>
</feature>